<organism evidence="2 3">
    <name type="scientific">Achromobacter seleniivolatilans</name>
    <dbReference type="NCBI Taxonomy" id="3047478"/>
    <lineage>
        <taxon>Bacteria</taxon>
        <taxon>Pseudomonadati</taxon>
        <taxon>Pseudomonadota</taxon>
        <taxon>Betaproteobacteria</taxon>
        <taxon>Burkholderiales</taxon>
        <taxon>Alcaligenaceae</taxon>
        <taxon>Achromobacter</taxon>
    </lineage>
</organism>
<protein>
    <recommendedName>
        <fullName evidence="4">Lipoprotein</fullName>
    </recommendedName>
</protein>
<feature type="chain" id="PRO_5046487939" description="Lipoprotein" evidence="1">
    <location>
        <begin position="32"/>
        <end position="229"/>
    </location>
</feature>
<feature type="signal peptide" evidence="1">
    <location>
        <begin position="1"/>
        <end position="31"/>
    </location>
</feature>
<proteinExistence type="predicted"/>
<dbReference type="RefSeq" id="WP_306946235.1">
    <property type="nucleotide sequence ID" value="NZ_CP132976.1"/>
</dbReference>
<evidence type="ECO:0000313" key="2">
    <source>
        <dbReference type="EMBL" id="WMD21931.1"/>
    </source>
</evidence>
<reference evidence="2 3" key="1">
    <citation type="submission" date="2023-08" db="EMBL/GenBank/DDBJ databases">
        <title>Achromobacter seleniivolatilans sp. nov., isolated from seleniferous soil.</title>
        <authorList>
            <person name="Zhang S."/>
            <person name="Li K."/>
            <person name="Peng J."/>
            <person name="Zhao Q."/>
            <person name="Wang H."/>
            <person name="Guo Y."/>
        </authorList>
    </citation>
    <scope>NUCLEOTIDE SEQUENCE [LARGE SCALE GENOMIC DNA]</scope>
    <source>
        <strain evidence="2 3">R39</strain>
    </source>
</reference>
<evidence type="ECO:0000256" key="1">
    <source>
        <dbReference type="SAM" id="SignalP"/>
    </source>
</evidence>
<evidence type="ECO:0000313" key="3">
    <source>
        <dbReference type="Proteomes" id="UP001234798"/>
    </source>
</evidence>
<sequence length="229" mass="25273">MICLPNFWFRSVALPLALALPLSGCALSDGAQDQNATGTKNSVAGEHREKYRQNPNPAQAYEIILSVANAPGTFESVEGHAYYEAPNCSFVVDRAAGVRSHPDIGLPVLLHKRQDGSYTGTVYFDAMVDDEYFGNGTCRWKMTSMSVRLMATGAKAETRYAPSLTNRQVADACPVRYYFWKGTYPSSRTSGFAAFGETDPAKYRTEIRDDLFSITLAARNPKNQQISCR</sequence>
<dbReference type="Proteomes" id="UP001234798">
    <property type="component" value="Chromosome"/>
</dbReference>
<gene>
    <name evidence="2" type="ORF">RAS12_06030</name>
</gene>
<dbReference type="EMBL" id="CP132976">
    <property type="protein sequence ID" value="WMD21931.1"/>
    <property type="molecule type" value="Genomic_DNA"/>
</dbReference>
<keyword evidence="3" id="KW-1185">Reference proteome</keyword>
<accession>A0ABY9M4L6</accession>
<name>A0ABY9M4L6_9BURK</name>
<keyword evidence="1" id="KW-0732">Signal</keyword>
<evidence type="ECO:0008006" key="4">
    <source>
        <dbReference type="Google" id="ProtNLM"/>
    </source>
</evidence>